<dbReference type="PANTHER" id="PTHR21339">
    <property type="entry name" value="RADICAL S-ADENOSYL METHIONINE DOMAIN-CONTAINING PROTEIN 2"/>
    <property type="match status" value="1"/>
</dbReference>
<proteinExistence type="predicted"/>
<keyword evidence="5" id="KW-1185">Reference proteome</keyword>
<gene>
    <name evidence="4" type="ORF">KHLLAP_LOCUS12428</name>
</gene>
<evidence type="ECO:0000313" key="4">
    <source>
        <dbReference type="EMBL" id="CAJ2511960.1"/>
    </source>
</evidence>
<evidence type="ECO:0000256" key="1">
    <source>
        <dbReference type="ARBA" id="ARBA00001966"/>
    </source>
</evidence>
<dbReference type="EMBL" id="CAUWAG010000018">
    <property type="protein sequence ID" value="CAJ2511960.1"/>
    <property type="molecule type" value="Genomic_DNA"/>
</dbReference>
<keyword evidence="2" id="KW-0004">4Fe-4S</keyword>
<comment type="cofactor">
    <cofactor evidence="1">
        <name>[4Fe-4S] cluster</name>
        <dbReference type="ChEBI" id="CHEBI:49883"/>
    </cofactor>
</comment>
<evidence type="ECO:0000313" key="5">
    <source>
        <dbReference type="Proteomes" id="UP001295740"/>
    </source>
</evidence>
<dbReference type="Proteomes" id="UP001295740">
    <property type="component" value="Unassembled WGS sequence"/>
</dbReference>
<protein>
    <submittedName>
        <fullName evidence="4">Uu.00g075850.m01.CDS01</fullName>
    </submittedName>
</protein>
<keyword evidence="2" id="KW-0408">Iron</keyword>
<keyword evidence="2" id="KW-0411">Iron-sulfur</keyword>
<keyword evidence="2" id="KW-0479">Metal-binding</keyword>
<organism evidence="4 5">
    <name type="scientific">Anthostomella pinea</name>
    <dbReference type="NCBI Taxonomy" id="933095"/>
    <lineage>
        <taxon>Eukaryota</taxon>
        <taxon>Fungi</taxon>
        <taxon>Dikarya</taxon>
        <taxon>Ascomycota</taxon>
        <taxon>Pezizomycotina</taxon>
        <taxon>Sordariomycetes</taxon>
        <taxon>Xylariomycetidae</taxon>
        <taxon>Xylariales</taxon>
        <taxon>Xylariaceae</taxon>
        <taxon>Anthostomella</taxon>
    </lineage>
</organism>
<feature type="region of interest" description="Disordered" evidence="3">
    <location>
        <begin position="137"/>
        <end position="156"/>
    </location>
</feature>
<comment type="caution">
    <text evidence="4">The sequence shown here is derived from an EMBL/GenBank/DDBJ whole genome shotgun (WGS) entry which is preliminary data.</text>
</comment>
<reference evidence="4" key="1">
    <citation type="submission" date="2023-10" db="EMBL/GenBank/DDBJ databases">
        <authorList>
            <person name="Hackl T."/>
        </authorList>
    </citation>
    <scope>NUCLEOTIDE SEQUENCE</scope>
</reference>
<evidence type="ECO:0000256" key="2">
    <source>
        <dbReference type="ARBA" id="ARBA00022485"/>
    </source>
</evidence>
<dbReference type="GO" id="GO:0051539">
    <property type="term" value="F:4 iron, 4 sulfur cluster binding"/>
    <property type="evidence" value="ECO:0007669"/>
    <property type="project" value="UniProtKB-KW"/>
</dbReference>
<dbReference type="InterPro" id="IPR051196">
    <property type="entry name" value="RSAD2/Viperin_antiviral"/>
</dbReference>
<sequence>MVDTVRRLDPFRWKAFQVLYVEGKNDADEKDLRMSKRKRNAKKLLISDAQFEAFCDRHKELACIVPEPNSVMAASYLLVDEFFCFLDKGGGVEKQSRSILEVGVETALSEVRWDKKAFGERGGVYDWTKDADEVLGDGDGDAEGGCGPAGKESLDW</sequence>
<accession>A0AAI8YP81</accession>
<dbReference type="PANTHER" id="PTHR21339:SF0">
    <property type="entry name" value="S-ADENOSYLMETHIONINE-DEPENDENT NUCLEOTIDE DEHYDRATASE RSAD2"/>
    <property type="match status" value="1"/>
</dbReference>
<evidence type="ECO:0000256" key="3">
    <source>
        <dbReference type="SAM" id="MobiDB-lite"/>
    </source>
</evidence>
<dbReference type="AlphaFoldDB" id="A0AAI8YP81"/>
<name>A0AAI8YP81_9PEZI</name>